<organism evidence="1 2">
    <name type="scientific">Sulfitobacter guttiformis</name>
    <dbReference type="NCBI Taxonomy" id="74349"/>
    <lineage>
        <taxon>Bacteria</taxon>
        <taxon>Pseudomonadati</taxon>
        <taxon>Pseudomonadota</taxon>
        <taxon>Alphaproteobacteria</taxon>
        <taxon>Rhodobacterales</taxon>
        <taxon>Roseobacteraceae</taxon>
        <taxon>Sulfitobacter</taxon>
    </lineage>
</organism>
<evidence type="ECO:0000313" key="2">
    <source>
        <dbReference type="Proteomes" id="UP000284407"/>
    </source>
</evidence>
<dbReference type="AlphaFoldDB" id="A0A420DIM0"/>
<dbReference type="Proteomes" id="UP000284407">
    <property type="component" value="Unassembled WGS sequence"/>
</dbReference>
<sequence>MMIFLTALATATLLAARKAMTPQKQTVPVRKTK</sequence>
<name>A0A420DIM0_9RHOB</name>
<accession>A0A420DIM0</accession>
<protein>
    <submittedName>
        <fullName evidence="1">Uncharacterized protein</fullName>
    </submittedName>
</protein>
<proteinExistence type="predicted"/>
<keyword evidence="2" id="KW-1185">Reference proteome</keyword>
<comment type="caution">
    <text evidence="1">The sequence shown here is derived from an EMBL/GenBank/DDBJ whole genome shotgun (WGS) entry which is preliminary data.</text>
</comment>
<dbReference type="EMBL" id="RAQK01000002">
    <property type="protein sequence ID" value="RKE94069.1"/>
    <property type="molecule type" value="Genomic_DNA"/>
</dbReference>
<gene>
    <name evidence="1" type="ORF">C8N30_3178</name>
</gene>
<evidence type="ECO:0000313" key="1">
    <source>
        <dbReference type="EMBL" id="RKE94069.1"/>
    </source>
</evidence>
<reference evidence="1 2" key="1">
    <citation type="submission" date="2018-09" db="EMBL/GenBank/DDBJ databases">
        <title>Genomic Encyclopedia of Archaeal and Bacterial Type Strains, Phase II (KMG-II): from individual species to whole genera.</title>
        <authorList>
            <person name="Goeker M."/>
        </authorList>
    </citation>
    <scope>NUCLEOTIDE SEQUENCE [LARGE SCALE GENOMIC DNA]</scope>
    <source>
        <strain evidence="1 2">DSM 11458</strain>
    </source>
</reference>